<evidence type="ECO:0000256" key="8">
    <source>
        <dbReference type="ARBA" id="ARBA00060376"/>
    </source>
</evidence>
<dbReference type="PANTHER" id="PTHR21230:SF26">
    <property type="entry name" value="VESICLE TRANSPORT THROUGH INTERACTION WITH T-SNARES HOMOLOG 1A"/>
    <property type="match status" value="1"/>
</dbReference>
<evidence type="ECO:0000256" key="9">
    <source>
        <dbReference type="SAM" id="Coils"/>
    </source>
</evidence>
<keyword evidence="3 10" id="KW-0812">Transmembrane</keyword>
<dbReference type="InterPro" id="IPR000727">
    <property type="entry name" value="T_SNARE_dom"/>
</dbReference>
<dbReference type="GO" id="GO:0016236">
    <property type="term" value="P:macroautophagy"/>
    <property type="evidence" value="ECO:0007669"/>
    <property type="project" value="TreeGrafter"/>
</dbReference>
<feature type="coiled-coil region" evidence="9">
    <location>
        <begin position="40"/>
        <end position="100"/>
    </location>
</feature>
<dbReference type="GO" id="GO:0042147">
    <property type="term" value="P:retrograde transport, endosome to Golgi"/>
    <property type="evidence" value="ECO:0007669"/>
    <property type="project" value="TreeGrafter"/>
</dbReference>
<dbReference type="GO" id="GO:0000149">
    <property type="term" value="F:SNARE binding"/>
    <property type="evidence" value="ECO:0007669"/>
    <property type="project" value="TreeGrafter"/>
</dbReference>
<dbReference type="GO" id="GO:0005484">
    <property type="term" value="F:SNAP receptor activity"/>
    <property type="evidence" value="ECO:0007669"/>
    <property type="project" value="InterPro"/>
</dbReference>
<keyword evidence="7 10" id="KW-0472">Membrane</keyword>
<feature type="transmembrane region" description="Helical" evidence="10">
    <location>
        <begin position="202"/>
        <end position="221"/>
    </location>
</feature>
<dbReference type="GO" id="GO:0031201">
    <property type="term" value="C:SNARE complex"/>
    <property type="evidence" value="ECO:0007669"/>
    <property type="project" value="TreeGrafter"/>
</dbReference>
<dbReference type="FunFam" id="1.20.5.110:FF:000002">
    <property type="entry name" value="Vesicle transport through interaction with t-SNAREsB"/>
    <property type="match status" value="1"/>
</dbReference>
<dbReference type="Proteomes" id="UP001367676">
    <property type="component" value="Unassembled WGS sequence"/>
</dbReference>
<dbReference type="SUPFAM" id="SSF47661">
    <property type="entry name" value="t-snare proteins"/>
    <property type="match status" value="1"/>
</dbReference>
<dbReference type="FunFam" id="1.20.58.400:FF:000001">
    <property type="entry name" value="Vesicle transport through interaction with t-SNAREs homolog 1A"/>
    <property type="match status" value="1"/>
</dbReference>
<comment type="subcellular location">
    <subcellularLocation>
        <location evidence="8">Prevacuolar compartment membrane</location>
        <topology evidence="8">Single-pass type IV membrane protein</topology>
    </subcellularLocation>
</comment>
<evidence type="ECO:0000256" key="4">
    <source>
        <dbReference type="ARBA" id="ARBA00022927"/>
    </source>
</evidence>
<protein>
    <recommendedName>
        <fullName evidence="11">t-SNARE coiled-coil homology domain-containing protein</fullName>
    </recommendedName>
</protein>
<evidence type="ECO:0000313" key="12">
    <source>
        <dbReference type="EMBL" id="KAK7580260.1"/>
    </source>
</evidence>
<dbReference type="GO" id="GO:0005789">
    <property type="term" value="C:endoplasmic reticulum membrane"/>
    <property type="evidence" value="ECO:0007669"/>
    <property type="project" value="TreeGrafter"/>
</dbReference>
<evidence type="ECO:0000256" key="7">
    <source>
        <dbReference type="ARBA" id="ARBA00023136"/>
    </source>
</evidence>
<evidence type="ECO:0000256" key="5">
    <source>
        <dbReference type="ARBA" id="ARBA00022989"/>
    </source>
</evidence>
<dbReference type="GO" id="GO:0005794">
    <property type="term" value="C:Golgi apparatus"/>
    <property type="evidence" value="ECO:0007669"/>
    <property type="project" value="InterPro"/>
</dbReference>
<comment type="caution">
    <text evidence="12">The sequence shown here is derived from an EMBL/GenBank/DDBJ whole genome shotgun (WGS) entry which is preliminary data.</text>
</comment>
<dbReference type="Gene3D" id="1.20.58.400">
    <property type="entry name" value="t-snare proteins"/>
    <property type="match status" value="1"/>
</dbReference>
<dbReference type="GO" id="GO:0005829">
    <property type="term" value="C:cytosol"/>
    <property type="evidence" value="ECO:0007669"/>
    <property type="project" value="GOC"/>
</dbReference>
<proteinExistence type="inferred from homology"/>
<evidence type="ECO:0000256" key="3">
    <source>
        <dbReference type="ARBA" id="ARBA00022692"/>
    </source>
</evidence>
<evidence type="ECO:0000256" key="10">
    <source>
        <dbReference type="SAM" id="Phobius"/>
    </source>
</evidence>
<feature type="domain" description="T-SNARE coiled-coil homology" evidence="11">
    <location>
        <begin position="126"/>
        <end position="193"/>
    </location>
</feature>
<dbReference type="Pfam" id="PF05008">
    <property type="entry name" value="V-SNARE"/>
    <property type="match status" value="1"/>
</dbReference>
<dbReference type="SUPFAM" id="SSF58038">
    <property type="entry name" value="SNARE fusion complex"/>
    <property type="match status" value="1"/>
</dbReference>
<dbReference type="Pfam" id="PF12352">
    <property type="entry name" value="V-SNARE_C"/>
    <property type="match status" value="1"/>
</dbReference>
<evidence type="ECO:0000256" key="1">
    <source>
        <dbReference type="ARBA" id="ARBA00006108"/>
    </source>
</evidence>
<keyword evidence="5 10" id="KW-1133">Transmembrane helix</keyword>
<dbReference type="EMBL" id="JBBCAQ010000034">
    <property type="protein sequence ID" value="KAK7580260.1"/>
    <property type="molecule type" value="Genomic_DNA"/>
</dbReference>
<dbReference type="PIRSF" id="PIRSF028865">
    <property type="entry name" value="Membrin-2"/>
    <property type="match status" value="1"/>
</dbReference>
<keyword evidence="6 9" id="KW-0175">Coiled coil</keyword>
<evidence type="ECO:0000256" key="6">
    <source>
        <dbReference type="ARBA" id="ARBA00023054"/>
    </source>
</evidence>
<evidence type="ECO:0000259" key="11">
    <source>
        <dbReference type="SMART" id="SM00397"/>
    </source>
</evidence>
<dbReference type="GO" id="GO:0006891">
    <property type="term" value="P:intra-Golgi vesicle-mediated transport"/>
    <property type="evidence" value="ECO:0007669"/>
    <property type="project" value="TreeGrafter"/>
</dbReference>
<dbReference type="InterPro" id="IPR010989">
    <property type="entry name" value="SNARE"/>
</dbReference>
<organism evidence="12 13">
    <name type="scientific">Parthenolecanium corni</name>
    <dbReference type="NCBI Taxonomy" id="536013"/>
    <lineage>
        <taxon>Eukaryota</taxon>
        <taxon>Metazoa</taxon>
        <taxon>Ecdysozoa</taxon>
        <taxon>Arthropoda</taxon>
        <taxon>Hexapoda</taxon>
        <taxon>Insecta</taxon>
        <taxon>Pterygota</taxon>
        <taxon>Neoptera</taxon>
        <taxon>Paraneoptera</taxon>
        <taxon>Hemiptera</taxon>
        <taxon>Sternorrhyncha</taxon>
        <taxon>Coccoidea</taxon>
        <taxon>Coccidae</taxon>
        <taxon>Parthenolecanium</taxon>
    </lineage>
</organism>
<dbReference type="InterPro" id="IPR007705">
    <property type="entry name" value="Vesicle_trsprt_v-SNARE_N"/>
</dbReference>
<dbReference type="GO" id="GO:0012507">
    <property type="term" value="C:ER to Golgi transport vesicle membrane"/>
    <property type="evidence" value="ECO:0007669"/>
    <property type="project" value="TreeGrafter"/>
</dbReference>
<evidence type="ECO:0000313" key="13">
    <source>
        <dbReference type="Proteomes" id="UP001367676"/>
    </source>
</evidence>
<keyword evidence="4" id="KW-0653">Protein transport</keyword>
<dbReference type="GO" id="GO:0006896">
    <property type="term" value="P:Golgi to vacuole transport"/>
    <property type="evidence" value="ECO:0007669"/>
    <property type="project" value="TreeGrafter"/>
</dbReference>
<accession>A0AAN9TAL4</accession>
<dbReference type="Gene3D" id="1.20.5.110">
    <property type="match status" value="1"/>
</dbReference>
<dbReference type="InterPro" id="IPR027027">
    <property type="entry name" value="GOSR2/Membrin/Bos1"/>
</dbReference>
<gene>
    <name evidence="12" type="ORF">V9T40_000889</name>
</gene>
<dbReference type="GO" id="GO:0006886">
    <property type="term" value="P:intracellular protein transport"/>
    <property type="evidence" value="ECO:0007669"/>
    <property type="project" value="InterPro"/>
</dbReference>
<dbReference type="AlphaFoldDB" id="A0AAN9TAL4"/>
<dbReference type="GO" id="GO:0031902">
    <property type="term" value="C:late endosome membrane"/>
    <property type="evidence" value="ECO:0007669"/>
    <property type="project" value="TreeGrafter"/>
</dbReference>
<keyword evidence="13" id="KW-1185">Reference proteome</keyword>
<comment type="similarity">
    <text evidence="1">Belongs to the VTI1 family.</text>
</comment>
<dbReference type="PANTHER" id="PTHR21230">
    <property type="entry name" value="VESICLE TRANSPORT V-SNARE PROTEIN VTI1-RELATED"/>
    <property type="match status" value="1"/>
</dbReference>
<evidence type="ECO:0000256" key="2">
    <source>
        <dbReference type="ARBA" id="ARBA00022448"/>
    </source>
</evidence>
<dbReference type="SMART" id="SM00397">
    <property type="entry name" value="t_SNARE"/>
    <property type="match status" value="1"/>
</dbReference>
<name>A0AAN9TAL4_9HEMI</name>
<reference evidence="12 13" key="1">
    <citation type="submission" date="2024-03" db="EMBL/GenBank/DDBJ databases">
        <title>Adaptation during the transition from Ophiocordyceps entomopathogen to insect associate is accompanied by gene loss and intensified selection.</title>
        <authorList>
            <person name="Ward C.M."/>
            <person name="Onetto C.A."/>
            <person name="Borneman A.R."/>
        </authorList>
    </citation>
    <scope>NUCLEOTIDE SEQUENCE [LARGE SCALE GENOMIC DNA]</scope>
    <source>
        <strain evidence="12">AWRI1</strain>
        <tissue evidence="12">Single Adult Female</tissue>
    </source>
</reference>
<dbReference type="InterPro" id="IPR038407">
    <property type="entry name" value="v-SNARE_N_sf"/>
</dbReference>
<sequence>MEPSTSTVSLLENHEHEYAIISADITSKIGKLSNHSGGDRQQLCTEVEKLIEDGQELMEQMELEVRDVNPTLRSKYMHRISSYKAELTRLSQDFSRIRNKSAIKFSSNTEELYAEYSDMNLEQKQRLLDVSEQIEETGKHLSNGYRIAVETEELGSQMLQDLYAQRETIQSSLHRVHETNSNVRLSSQILSKMVNRSIQHRVVVGGIFVMLFLIVIITIYYKI</sequence>
<keyword evidence="2" id="KW-0813">Transport</keyword>
<dbReference type="GO" id="GO:0048280">
    <property type="term" value="P:vesicle fusion with Golgi apparatus"/>
    <property type="evidence" value="ECO:0007669"/>
    <property type="project" value="TreeGrafter"/>
</dbReference>